<protein>
    <submittedName>
        <fullName evidence="2">Uncharacterized protein</fullName>
    </submittedName>
</protein>
<evidence type="ECO:0000313" key="3">
    <source>
        <dbReference type="Proteomes" id="UP000054771"/>
    </source>
</evidence>
<name>A0A0U5FVV3_ASPCI</name>
<dbReference type="STRING" id="454130.A0A0U5FVV3"/>
<dbReference type="OrthoDB" id="4159781at2759"/>
<evidence type="ECO:0000256" key="1">
    <source>
        <dbReference type="SAM" id="MobiDB-lite"/>
    </source>
</evidence>
<dbReference type="OMA" id="ARLTHWG"/>
<accession>A0A0U5FVV3</accession>
<keyword evidence="3" id="KW-1185">Reference proteome</keyword>
<dbReference type="EMBL" id="CDMC01000003">
    <property type="protein sequence ID" value="CEL03443.1"/>
    <property type="molecule type" value="Genomic_DNA"/>
</dbReference>
<proteinExistence type="predicted"/>
<feature type="region of interest" description="Disordered" evidence="1">
    <location>
        <begin position="1"/>
        <end position="61"/>
    </location>
</feature>
<reference evidence="3" key="1">
    <citation type="journal article" date="2016" name="Genome Announc.">
        <title>Draft genome sequences of fungus Aspergillus calidoustus.</title>
        <authorList>
            <person name="Horn F."/>
            <person name="Linde J."/>
            <person name="Mattern D.J."/>
            <person name="Walther G."/>
            <person name="Guthke R."/>
            <person name="Scherlach K."/>
            <person name="Martin K."/>
            <person name="Brakhage A.A."/>
            <person name="Petzke L."/>
            <person name="Valiante V."/>
        </authorList>
    </citation>
    <scope>NUCLEOTIDE SEQUENCE [LARGE SCALE GENOMIC DNA]</scope>
    <source>
        <strain evidence="3">SF006504</strain>
    </source>
</reference>
<organism evidence="2 3">
    <name type="scientific">Aspergillus calidoustus</name>
    <dbReference type="NCBI Taxonomy" id="454130"/>
    <lineage>
        <taxon>Eukaryota</taxon>
        <taxon>Fungi</taxon>
        <taxon>Dikarya</taxon>
        <taxon>Ascomycota</taxon>
        <taxon>Pezizomycotina</taxon>
        <taxon>Eurotiomycetes</taxon>
        <taxon>Eurotiomycetidae</taxon>
        <taxon>Eurotiales</taxon>
        <taxon>Aspergillaceae</taxon>
        <taxon>Aspergillus</taxon>
        <taxon>Aspergillus subgen. Nidulantes</taxon>
    </lineage>
</organism>
<dbReference type="Proteomes" id="UP000054771">
    <property type="component" value="Unassembled WGS sequence"/>
</dbReference>
<gene>
    <name evidence="2" type="ORF">ASPCAL04597</name>
</gene>
<sequence length="565" mass="63921">MDESQKHAFVNYDPSNPRPNRTQRREVSAYIGKHYRNRSAPAKRAQQAADANVNQERARPRLQPLAPLPERQTQIVIRGSPSRVLSYEANHDPETVEAEEIAWPQIPQYSRPGIERENGILLLRPIIECFVPAYPPEHREKVFDVLDLRESHLTPFTMRELNKLHLILSFSHMTDIHYLAARLTHWGPGANPFVRCWVQMICADVALFDAVAAFTHGVRITTLEDKVTPTTTMLWHKARALKALQAKIATGAGTGTGPLSEDQVATWTSNETILSTFYLMEGAARFGYKSEFKAHCQGLLRMMQMRGRVASGCLKDLFVLQAAGLVEGTEMASAIRHESNEARHETSTSDAEFPGTAVTAHSELRYPDLQPGTQLSGWLKSTINTLPGGFRELAMLGNLSIEFILLLREQLKESEDDTQAAERQTKGIRRARLLLTRSQNVVERLACLGMVAFLTRRTAQMQMFPEVAYIYKLGLMGSQMPAFSAGGKSCYRELRVWATLVGTEVAITAGATLKQRARQLMRDVLLQERWIDGWEDVERIAKRHLWDESTLTAWKSHWMSYRKLE</sequence>
<evidence type="ECO:0000313" key="2">
    <source>
        <dbReference type="EMBL" id="CEL03443.1"/>
    </source>
</evidence>
<dbReference type="AlphaFoldDB" id="A0A0U5FVV3"/>
<feature type="compositionally biased region" description="Low complexity" evidence="1">
    <location>
        <begin position="40"/>
        <end position="51"/>
    </location>
</feature>